<dbReference type="Proteomes" id="UP001148737">
    <property type="component" value="Unassembled WGS sequence"/>
</dbReference>
<gene>
    <name evidence="1" type="ORF">NLG97_g7517</name>
</gene>
<name>A0ACC1QNY1_9HYPO</name>
<organism evidence="1 2">
    <name type="scientific">Lecanicillium saksenae</name>
    <dbReference type="NCBI Taxonomy" id="468837"/>
    <lineage>
        <taxon>Eukaryota</taxon>
        <taxon>Fungi</taxon>
        <taxon>Dikarya</taxon>
        <taxon>Ascomycota</taxon>
        <taxon>Pezizomycotina</taxon>
        <taxon>Sordariomycetes</taxon>
        <taxon>Hypocreomycetidae</taxon>
        <taxon>Hypocreales</taxon>
        <taxon>Cordycipitaceae</taxon>
        <taxon>Lecanicillium</taxon>
    </lineage>
</organism>
<proteinExistence type="predicted"/>
<sequence>MKAFLAGNRKRKSTDEGPRQNASEDNDDEPTEVKLAMLSSLHPQIEQDTLMDVLLAHDGSVKEASAALRLRPEPTRSGVIGYQQSLKQYALPADPTSPQKKKMKSKKGSTLHLFDPEDVAEHTPCTIIHNFLPADVANDLLKELLAESETFERITFKLFDNVVSSPHTSSFYVDSYEKLMSQKSEYYYNGAQLTDVRRITPQLSKVKPMVQKTVNEEIQHRIKTRYPGGKKLKYQSPHLWVPNSAFVNCYNGAQQSVGYHSDQLTYLGPRAVIGSISLGVAREFRVRRVLPKDADTRTAQDADAEGQISIHLPHNSLLVMHAEMQEEWKHCIVPALSIDPHPIAGNRRINITYRDYRARFHPSQTPRCACQIPCILRVVQRKRENFGKYFWMCHAGNVPDKEGCTFFQWAEFDDDGNPLGCCKPTIMIPTSVVNHHADSHPSHLAILPHILRYNGIGDGRATTTSATSPTMTEKLTFSPDRAALLGPHLPPAVPAVGSNIFVTLTFATSLDSSLSLAPGVRTRLSGPESKAMTHYLRCRHEAILIGVSTLLADDPALNCRIAGGLHRHCKRLRELGVSKKWVRQKSRRAKLTGLGGSSGRASTSARVDRGRRETERKSVP</sequence>
<dbReference type="EMBL" id="JANAKD010001160">
    <property type="protein sequence ID" value="KAJ3482643.1"/>
    <property type="molecule type" value="Genomic_DNA"/>
</dbReference>
<keyword evidence="2" id="KW-1185">Reference proteome</keyword>
<comment type="caution">
    <text evidence="1">The sequence shown here is derived from an EMBL/GenBank/DDBJ whole genome shotgun (WGS) entry which is preliminary data.</text>
</comment>
<reference evidence="1" key="1">
    <citation type="submission" date="2022-07" db="EMBL/GenBank/DDBJ databases">
        <title>Genome Sequence of Lecanicillium saksenae.</title>
        <authorList>
            <person name="Buettner E."/>
        </authorList>
    </citation>
    <scope>NUCLEOTIDE SEQUENCE</scope>
    <source>
        <strain evidence="1">VT-O1</strain>
    </source>
</reference>
<evidence type="ECO:0000313" key="2">
    <source>
        <dbReference type="Proteomes" id="UP001148737"/>
    </source>
</evidence>
<evidence type="ECO:0000313" key="1">
    <source>
        <dbReference type="EMBL" id="KAJ3482643.1"/>
    </source>
</evidence>
<accession>A0ACC1QNY1</accession>
<protein>
    <submittedName>
        <fullName evidence="1">Uncharacterized protein</fullName>
    </submittedName>
</protein>